<keyword evidence="8" id="KW-0804">Transcription</keyword>
<dbReference type="PANTHER" id="PTHR30313:SF2">
    <property type="entry name" value="DNA PRIMASE"/>
    <property type="match status" value="1"/>
</dbReference>
<dbReference type="EMBL" id="CCXY01000134">
    <property type="protein sequence ID" value="CEG12367.1"/>
    <property type="molecule type" value="Genomic_DNA"/>
</dbReference>
<dbReference type="GO" id="GO:1990077">
    <property type="term" value="C:primosome complex"/>
    <property type="evidence" value="ECO:0007669"/>
    <property type="project" value="UniProtKB-KW"/>
</dbReference>
<evidence type="ECO:0000256" key="2">
    <source>
        <dbReference type="ARBA" id="ARBA00022515"/>
    </source>
</evidence>
<evidence type="ECO:0000256" key="4">
    <source>
        <dbReference type="ARBA" id="ARBA00022695"/>
    </source>
</evidence>
<keyword evidence="6" id="KW-0479">Metal-binding</keyword>
<protein>
    <recommendedName>
        <fullName evidence="10">Toprim domain-containing protein</fullName>
    </recommendedName>
</protein>
<evidence type="ECO:0000259" key="10">
    <source>
        <dbReference type="PROSITE" id="PS50880"/>
    </source>
</evidence>
<dbReference type="CDD" id="cd01029">
    <property type="entry name" value="TOPRIM_primases"/>
    <property type="match status" value="1"/>
</dbReference>
<gene>
    <name evidence="11" type="ORF">MSIBF_A2190008</name>
</gene>
<keyword evidence="1" id="KW-0240">DNA-directed RNA polymerase</keyword>
<evidence type="ECO:0000256" key="3">
    <source>
        <dbReference type="ARBA" id="ARBA00022679"/>
    </source>
</evidence>
<accession>A0A098E8L6</accession>
<reference evidence="11" key="1">
    <citation type="submission" date="2014-09" db="EMBL/GenBank/DDBJ databases">
        <authorList>
            <person name="Probst J Alexander"/>
        </authorList>
    </citation>
    <scope>NUCLEOTIDE SEQUENCE</scope>
</reference>
<dbReference type="InterPro" id="IPR006171">
    <property type="entry name" value="TOPRIM_dom"/>
</dbReference>
<feature type="domain" description="Toprim" evidence="10">
    <location>
        <begin position="171"/>
        <end position="257"/>
    </location>
</feature>
<dbReference type="AlphaFoldDB" id="A0A098E8L6"/>
<dbReference type="GO" id="GO:0005737">
    <property type="term" value="C:cytoplasm"/>
    <property type="evidence" value="ECO:0007669"/>
    <property type="project" value="TreeGrafter"/>
</dbReference>
<keyword evidence="5" id="KW-0235">DNA replication</keyword>
<evidence type="ECO:0000256" key="1">
    <source>
        <dbReference type="ARBA" id="ARBA00022478"/>
    </source>
</evidence>
<dbReference type="SUPFAM" id="SSF110455">
    <property type="entry name" value="Toprim domain"/>
    <property type="match status" value="1"/>
</dbReference>
<dbReference type="GO" id="GO:0000428">
    <property type="term" value="C:DNA-directed RNA polymerase complex"/>
    <property type="evidence" value="ECO:0007669"/>
    <property type="project" value="UniProtKB-KW"/>
</dbReference>
<evidence type="ECO:0000256" key="7">
    <source>
        <dbReference type="ARBA" id="ARBA00022842"/>
    </source>
</evidence>
<dbReference type="InterPro" id="IPR020607">
    <property type="entry name" value="Primase_DnaG_arc"/>
</dbReference>
<keyword evidence="2" id="KW-0639">Primosome</keyword>
<name>A0A098E8L6_9ZZZZ</name>
<keyword evidence="4" id="KW-0548">Nucleotidyltransferase</keyword>
<dbReference type="HAMAP" id="MF_00007">
    <property type="entry name" value="DNA_primase_DnaG_arc"/>
    <property type="match status" value="1"/>
</dbReference>
<dbReference type="GO" id="GO:0006269">
    <property type="term" value="P:DNA replication, synthesis of primer"/>
    <property type="evidence" value="ECO:0007669"/>
    <property type="project" value="UniProtKB-KW"/>
</dbReference>
<dbReference type="GO" id="GO:0046872">
    <property type="term" value="F:metal ion binding"/>
    <property type="evidence" value="ECO:0007669"/>
    <property type="project" value="UniProtKB-KW"/>
</dbReference>
<dbReference type="GO" id="GO:0008143">
    <property type="term" value="F:poly(A) binding"/>
    <property type="evidence" value="ECO:0007669"/>
    <property type="project" value="InterPro"/>
</dbReference>
<keyword evidence="7" id="KW-0460">Magnesium</keyword>
<keyword evidence="3" id="KW-0808">Transferase</keyword>
<proteinExistence type="inferred from homology"/>
<dbReference type="InterPro" id="IPR034154">
    <property type="entry name" value="TOPRIM_DnaG/twinkle"/>
</dbReference>
<evidence type="ECO:0000256" key="6">
    <source>
        <dbReference type="ARBA" id="ARBA00022723"/>
    </source>
</evidence>
<dbReference type="Gene3D" id="3.40.1360.10">
    <property type="match status" value="1"/>
</dbReference>
<feature type="region of interest" description="Disordered" evidence="9">
    <location>
        <begin position="269"/>
        <end position="309"/>
    </location>
</feature>
<dbReference type="PROSITE" id="PS50880">
    <property type="entry name" value="TOPRIM"/>
    <property type="match status" value="1"/>
</dbReference>
<dbReference type="InterPro" id="IPR050219">
    <property type="entry name" value="DnaG_primase"/>
</dbReference>
<organism evidence="11">
    <name type="scientific">groundwater metagenome</name>
    <dbReference type="NCBI Taxonomy" id="717931"/>
    <lineage>
        <taxon>unclassified sequences</taxon>
        <taxon>metagenomes</taxon>
        <taxon>ecological metagenomes</taxon>
    </lineage>
</organism>
<evidence type="ECO:0000256" key="5">
    <source>
        <dbReference type="ARBA" id="ARBA00022705"/>
    </source>
</evidence>
<evidence type="ECO:0000313" key="11">
    <source>
        <dbReference type="EMBL" id="CEG12367.1"/>
    </source>
</evidence>
<dbReference type="NCBIfam" id="NF003108">
    <property type="entry name" value="PRK04031.1-1"/>
    <property type="match status" value="1"/>
</dbReference>
<feature type="compositionally biased region" description="Basic and acidic residues" evidence="9">
    <location>
        <begin position="271"/>
        <end position="309"/>
    </location>
</feature>
<sequence length="403" mass="44310">MSKAPADTIKYIIYADVSIDGVVDKPDVVGAIFGHAEGLLGEDLELRDLQKTGRIGRIEVTLNSVAGKSVGKIIVPSSLDIVETSIIASAVEMVDRVGPCGAIIKIINIEDTRSAKRKKIIDRAKELVKKMMIEQIPDSQRIEEEVRGLVQTSQIITYKGTPAGSDIETSETMIIVEGRADILNLLKADIKNTIAVEGTNVPDAVVELTKKKSAIAFLDGDRGGDIILRELLQKADIDYVARAPKGREVEDLGKKEIIMALRKKIPSAQLRQEETTRTAENEQPAREHSLQLPVKPHEKPSAEEPKEDPEIKIKNALLEQLQKTKGSLMAKLFDKEIKRITEIEIKDMLTTIQSIKPHAIVFDGIITQRLIDGAAENGVKYIAGINQAMISNAKDIVIILEKK</sequence>
<dbReference type="PANTHER" id="PTHR30313">
    <property type="entry name" value="DNA PRIMASE"/>
    <property type="match status" value="1"/>
</dbReference>
<dbReference type="SMART" id="SM00493">
    <property type="entry name" value="TOPRIM"/>
    <property type="match status" value="1"/>
</dbReference>
<dbReference type="Pfam" id="PF13662">
    <property type="entry name" value="Toprim_4"/>
    <property type="match status" value="1"/>
</dbReference>
<dbReference type="GO" id="GO:0000178">
    <property type="term" value="C:exosome (RNase complex)"/>
    <property type="evidence" value="ECO:0007669"/>
    <property type="project" value="InterPro"/>
</dbReference>
<evidence type="ECO:0000256" key="9">
    <source>
        <dbReference type="SAM" id="MobiDB-lite"/>
    </source>
</evidence>
<dbReference type="GO" id="GO:0003899">
    <property type="term" value="F:DNA-directed RNA polymerase activity"/>
    <property type="evidence" value="ECO:0007669"/>
    <property type="project" value="InterPro"/>
</dbReference>
<evidence type="ECO:0000256" key="8">
    <source>
        <dbReference type="ARBA" id="ARBA00023163"/>
    </source>
</evidence>